<keyword evidence="3" id="KW-0012">Acyltransferase</keyword>
<feature type="transmembrane region" description="Helical" evidence="1">
    <location>
        <begin position="113"/>
        <end position="132"/>
    </location>
</feature>
<evidence type="ECO:0000313" key="4">
    <source>
        <dbReference type="Proteomes" id="UP001595907"/>
    </source>
</evidence>
<feature type="transmembrane region" description="Helical" evidence="1">
    <location>
        <begin position="335"/>
        <end position="358"/>
    </location>
</feature>
<feature type="transmembrane region" description="Helical" evidence="1">
    <location>
        <begin position="202"/>
        <end position="219"/>
    </location>
</feature>
<evidence type="ECO:0000259" key="2">
    <source>
        <dbReference type="Pfam" id="PF01757"/>
    </source>
</evidence>
<feature type="transmembrane region" description="Helical" evidence="1">
    <location>
        <begin position="254"/>
        <end position="278"/>
    </location>
</feature>
<dbReference type="GO" id="GO:0016746">
    <property type="term" value="F:acyltransferase activity"/>
    <property type="evidence" value="ECO:0007669"/>
    <property type="project" value="UniProtKB-KW"/>
</dbReference>
<name>A0ABV8QP90_9BACT</name>
<comment type="caution">
    <text evidence="3">The sequence shown here is derived from an EMBL/GenBank/DDBJ whole genome shotgun (WGS) entry which is preliminary data.</text>
</comment>
<organism evidence="3 4">
    <name type="scientific">Ferruginibacter yonginensis</name>
    <dbReference type="NCBI Taxonomy" id="1310416"/>
    <lineage>
        <taxon>Bacteria</taxon>
        <taxon>Pseudomonadati</taxon>
        <taxon>Bacteroidota</taxon>
        <taxon>Chitinophagia</taxon>
        <taxon>Chitinophagales</taxon>
        <taxon>Chitinophagaceae</taxon>
        <taxon>Ferruginibacter</taxon>
    </lineage>
</organism>
<feature type="transmembrane region" description="Helical" evidence="1">
    <location>
        <begin position="168"/>
        <end position="190"/>
    </location>
</feature>
<dbReference type="InterPro" id="IPR050879">
    <property type="entry name" value="Acyltransferase_3"/>
</dbReference>
<dbReference type="Pfam" id="PF01757">
    <property type="entry name" value="Acyl_transf_3"/>
    <property type="match status" value="1"/>
</dbReference>
<keyword evidence="1" id="KW-1133">Transmembrane helix</keyword>
<dbReference type="EC" id="2.3.-.-" evidence="3"/>
<proteinExistence type="predicted"/>
<keyword evidence="1" id="KW-0812">Transmembrane</keyword>
<sequence>MISKAALQTQNSRNVCLDGLRGIAILMVILFHYFTGFYVFDFGWSGVDLFFILSGYLLSGRIIPFLDDKKIIWKFYLNRILRIIPLYFSFLIVFYLAYYFLASNETQNFSEQLNRPVAFFGFVCNWLFILFFNPSQHQLSHLWSLAVEEQFYLLFPIYVLIIKHQKKLLQCTILAIALIAVSRCLHMMIYSEMNVLKIYWNSFYRMDSFLFGVLIYLLNNIGFFNKFYKSIPYILIITTIAILVGGFYENTFRVNYFFVTIGFTLNAIVYGCMLIFTLNENNNFLKRIMANKLLVFFGKISFGLYIFHWPIYLTMFSATNLFAKKLGFNLSTQHIQLLNIMFSFLSVTIISFLSFKYYESIFLKWKQKPVTKPLLS</sequence>
<keyword evidence="1" id="KW-0472">Membrane</keyword>
<dbReference type="PANTHER" id="PTHR23028">
    <property type="entry name" value="ACETYLTRANSFERASE"/>
    <property type="match status" value="1"/>
</dbReference>
<accession>A0ABV8QP90</accession>
<gene>
    <name evidence="3" type="ORF">ACFOWM_04390</name>
</gene>
<dbReference type="PANTHER" id="PTHR23028:SF53">
    <property type="entry name" value="ACYL_TRANSF_3 DOMAIN-CONTAINING PROTEIN"/>
    <property type="match status" value="1"/>
</dbReference>
<protein>
    <submittedName>
        <fullName evidence="3">Acyltransferase family protein</fullName>
        <ecNumber evidence="3">2.3.-.-</ecNumber>
    </submittedName>
</protein>
<evidence type="ECO:0000313" key="3">
    <source>
        <dbReference type="EMBL" id="MFC4262100.1"/>
    </source>
</evidence>
<keyword evidence="3" id="KW-0808">Transferase</keyword>
<dbReference type="EMBL" id="JBHSCZ010000001">
    <property type="protein sequence ID" value="MFC4262100.1"/>
    <property type="molecule type" value="Genomic_DNA"/>
</dbReference>
<dbReference type="InterPro" id="IPR002656">
    <property type="entry name" value="Acyl_transf_3_dom"/>
</dbReference>
<feature type="transmembrane region" description="Helical" evidence="1">
    <location>
        <begin position="84"/>
        <end position="101"/>
    </location>
</feature>
<evidence type="ECO:0000256" key="1">
    <source>
        <dbReference type="SAM" id="Phobius"/>
    </source>
</evidence>
<dbReference type="RefSeq" id="WP_379707462.1">
    <property type="nucleotide sequence ID" value="NZ_JBHSCZ010000001.1"/>
</dbReference>
<feature type="domain" description="Acyltransferase 3" evidence="2">
    <location>
        <begin position="15"/>
        <end position="353"/>
    </location>
</feature>
<feature type="transmembrane region" description="Helical" evidence="1">
    <location>
        <begin position="231"/>
        <end position="248"/>
    </location>
</feature>
<reference evidence="4" key="1">
    <citation type="journal article" date="2019" name="Int. J. Syst. Evol. Microbiol.">
        <title>The Global Catalogue of Microorganisms (GCM) 10K type strain sequencing project: providing services to taxonomists for standard genome sequencing and annotation.</title>
        <authorList>
            <consortium name="The Broad Institute Genomics Platform"/>
            <consortium name="The Broad Institute Genome Sequencing Center for Infectious Disease"/>
            <person name="Wu L."/>
            <person name="Ma J."/>
        </authorList>
    </citation>
    <scope>NUCLEOTIDE SEQUENCE [LARGE SCALE GENOMIC DNA]</scope>
    <source>
        <strain evidence="4">CECT 8289</strain>
    </source>
</reference>
<keyword evidence="4" id="KW-1185">Reference proteome</keyword>
<feature type="transmembrane region" description="Helical" evidence="1">
    <location>
        <begin position="290"/>
        <end position="315"/>
    </location>
</feature>
<feature type="transmembrane region" description="Helical" evidence="1">
    <location>
        <begin position="20"/>
        <end position="40"/>
    </location>
</feature>
<dbReference type="Proteomes" id="UP001595907">
    <property type="component" value="Unassembled WGS sequence"/>
</dbReference>